<evidence type="ECO:0000256" key="4">
    <source>
        <dbReference type="ARBA" id="ARBA00022475"/>
    </source>
</evidence>
<dbReference type="InterPro" id="IPR003594">
    <property type="entry name" value="HATPase_dom"/>
</dbReference>
<evidence type="ECO:0000256" key="7">
    <source>
        <dbReference type="ARBA" id="ARBA00022741"/>
    </source>
</evidence>
<dbReference type="InterPro" id="IPR003661">
    <property type="entry name" value="HisK_dim/P_dom"/>
</dbReference>
<dbReference type="CDD" id="cd00082">
    <property type="entry name" value="HisKA"/>
    <property type="match status" value="1"/>
</dbReference>
<dbReference type="PRINTS" id="PR00344">
    <property type="entry name" value="BCTRLSENSOR"/>
</dbReference>
<dbReference type="InterPro" id="IPR005467">
    <property type="entry name" value="His_kinase_dom"/>
</dbReference>
<feature type="transmembrane region" description="Helical" evidence="10">
    <location>
        <begin position="124"/>
        <end position="147"/>
    </location>
</feature>
<keyword evidence="8" id="KW-0418">Kinase</keyword>
<reference evidence="13" key="1">
    <citation type="submission" date="2023-07" db="EMBL/GenBank/DDBJ databases">
        <title>Study on multiphase classification of strain Alteromonas salexigens isolated from the Yellow Sea.</title>
        <authorList>
            <person name="Sun L."/>
        </authorList>
    </citation>
    <scope>NUCLEOTIDE SEQUENCE [LARGE SCALE GENOMIC DNA]</scope>
    <source>
        <strain evidence="13">ASW11-19</strain>
    </source>
</reference>
<keyword evidence="10" id="KW-0472">Membrane</keyword>
<dbReference type="PANTHER" id="PTHR44936">
    <property type="entry name" value="SENSOR PROTEIN CREC"/>
    <property type="match status" value="1"/>
</dbReference>
<evidence type="ECO:0000256" key="2">
    <source>
        <dbReference type="ARBA" id="ARBA00004651"/>
    </source>
</evidence>
<evidence type="ECO:0000259" key="11">
    <source>
        <dbReference type="PROSITE" id="PS50109"/>
    </source>
</evidence>
<dbReference type="InterPro" id="IPR036890">
    <property type="entry name" value="HATPase_C_sf"/>
</dbReference>
<gene>
    <name evidence="12" type="ORF">OCL06_12200</name>
</gene>
<dbReference type="RefSeq" id="WP_262994944.1">
    <property type="nucleotide sequence ID" value="NZ_JAOTJC010000011.1"/>
</dbReference>
<dbReference type="Pfam" id="PF02518">
    <property type="entry name" value="HATPase_c"/>
    <property type="match status" value="1"/>
</dbReference>
<name>A0ABT2VPV6_9ALTE</name>
<evidence type="ECO:0000313" key="12">
    <source>
        <dbReference type="EMBL" id="MCU7555349.1"/>
    </source>
</evidence>
<keyword evidence="5" id="KW-0597">Phosphoprotein</keyword>
<comment type="caution">
    <text evidence="12">The sequence shown here is derived from an EMBL/GenBank/DDBJ whole genome shotgun (WGS) entry which is preliminary data.</text>
</comment>
<keyword evidence="9 12" id="KW-0067">ATP-binding</keyword>
<sequence length="422" mass="46509">MTRLFFSLYVVIVLSLITLSVGLEQLLPVSKPALNESEQAWLKLLQAHRNQPRVLTELLDQAGVPHKKIPSQSLALGPSVSASLARGELVHGFYEQQWKIYIPVHKSEVITATFSYSEDTSGYWWLYSSLFFILLGVVIAVWIYPLWRDLGKLVKSTRKLETDGSLHVPALSRSSPLYAVSYALDELSQNVKTLLHNQRELTGAVTHEFKTPLARMKFALATDAGLNADQVQDLISDVDELDALVQEMLDFTRLNVLEPDLLIESIPLIALCQQRINALTIRKDINITVTGDEVELIADSHLVARALDNLLTNAVRHATERVVVVVTADTTHIELHVDDDGPGIPEEHKSAVFDAFYRPDPARSRQGGGAGLGLAIVRRVMQWHGGMCSAADSSLGGARLTLQFKRAAPASSDDAVATLVKQ</sequence>
<dbReference type="Proteomes" id="UP001209257">
    <property type="component" value="Unassembled WGS sequence"/>
</dbReference>
<proteinExistence type="predicted"/>
<dbReference type="PANTHER" id="PTHR44936:SF10">
    <property type="entry name" value="SENSOR PROTEIN RSTB"/>
    <property type="match status" value="1"/>
</dbReference>
<comment type="catalytic activity">
    <reaction evidence="1">
        <text>ATP + protein L-histidine = ADP + protein N-phospho-L-histidine.</text>
        <dbReference type="EC" id="2.7.13.3"/>
    </reaction>
</comment>
<dbReference type="SMART" id="SM00388">
    <property type="entry name" value="HisKA"/>
    <property type="match status" value="1"/>
</dbReference>
<dbReference type="EMBL" id="JAOTJC010000011">
    <property type="protein sequence ID" value="MCU7555349.1"/>
    <property type="molecule type" value="Genomic_DNA"/>
</dbReference>
<evidence type="ECO:0000256" key="8">
    <source>
        <dbReference type="ARBA" id="ARBA00022777"/>
    </source>
</evidence>
<evidence type="ECO:0000256" key="6">
    <source>
        <dbReference type="ARBA" id="ARBA00022679"/>
    </source>
</evidence>
<evidence type="ECO:0000256" key="1">
    <source>
        <dbReference type="ARBA" id="ARBA00000085"/>
    </source>
</evidence>
<evidence type="ECO:0000256" key="9">
    <source>
        <dbReference type="ARBA" id="ARBA00022840"/>
    </source>
</evidence>
<organism evidence="12 13">
    <name type="scientific">Alteromonas salexigens</name>
    <dbReference type="NCBI Taxonomy" id="2982530"/>
    <lineage>
        <taxon>Bacteria</taxon>
        <taxon>Pseudomonadati</taxon>
        <taxon>Pseudomonadota</taxon>
        <taxon>Gammaproteobacteria</taxon>
        <taxon>Alteromonadales</taxon>
        <taxon>Alteromonadaceae</taxon>
        <taxon>Alteromonas/Salinimonas group</taxon>
        <taxon>Alteromonas</taxon>
    </lineage>
</organism>
<keyword evidence="13" id="KW-1185">Reference proteome</keyword>
<dbReference type="EC" id="2.7.13.3" evidence="3"/>
<dbReference type="InterPro" id="IPR050980">
    <property type="entry name" value="2C_sensor_his_kinase"/>
</dbReference>
<dbReference type="Gene3D" id="3.30.565.10">
    <property type="entry name" value="Histidine kinase-like ATPase, C-terminal domain"/>
    <property type="match status" value="1"/>
</dbReference>
<dbReference type="SUPFAM" id="SSF55874">
    <property type="entry name" value="ATPase domain of HSP90 chaperone/DNA topoisomerase II/histidine kinase"/>
    <property type="match status" value="1"/>
</dbReference>
<evidence type="ECO:0000256" key="5">
    <source>
        <dbReference type="ARBA" id="ARBA00022553"/>
    </source>
</evidence>
<keyword evidence="4" id="KW-1003">Cell membrane</keyword>
<dbReference type="GO" id="GO:0005524">
    <property type="term" value="F:ATP binding"/>
    <property type="evidence" value="ECO:0007669"/>
    <property type="project" value="UniProtKB-KW"/>
</dbReference>
<dbReference type="InterPro" id="IPR004358">
    <property type="entry name" value="Sig_transdc_His_kin-like_C"/>
</dbReference>
<evidence type="ECO:0000256" key="3">
    <source>
        <dbReference type="ARBA" id="ARBA00012438"/>
    </source>
</evidence>
<keyword evidence="10" id="KW-0812">Transmembrane</keyword>
<keyword evidence="7" id="KW-0547">Nucleotide-binding</keyword>
<protein>
    <recommendedName>
        <fullName evidence="3">histidine kinase</fullName>
        <ecNumber evidence="3">2.7.13.3</ecNumber>
    </recommendedName>
</protein>
<dbReference type="SMART" id="SM00387">
    <property type="entry name" value="HATPase_c"/>
    <property type="match status" value="1"/>
</dbReference>
<comment type="subcellular location">
    <subcellularLocation>
        <location evidence="2">Cell membrane</location>
        <topology evidence="2">Multi-pass membrane protein</topology>
    </subcellularLocation>
</comment>
<accession>A0ABT2VPV6</accession>
<evidence type="ECO:0000256" key="10">
    <source>
        <dbReference type="SAM" id="Phobius"/>
    </source>
</evidence>
<dbReference type="Gene3D" id="1.10.287.130">
    <property type="match status" value="1"/>
</dbReference>
<dbReference type="InterPro" id="IPR036097">
    <property type="entry name" value="HisK_dim/P_sf"/>
</dbReference>
<evidence type="ECO:0000313" key="13">
    <source>
        <dbReference type="Proteomes" id="UP001209257"/>
    </source>
</evidence>
<feature type="domain" description="Histidine kinase" evidence="11">
    <location>
        <begin position="204"/>
        <end position="408"/>
    </location>
</feature>
<keyword evidence="10" id="KW-1133">Transmembrane helix</keyword>
<dbReference type="PROSITE" id="PS50109">
    <property type="entry name" value="HIS_KIN"/>
    <property type="match status" value="1"/>
</dbReference>
<dbReference type="SUPFAM" id="SSF47384">
    <property type="entry name" value="Homodimeric domain of signal transducing histidine kinase"/>
    <property type="match status" value="1"/>
</dbReference>
<keyword evidence="6" id="KW-0808">Transferase</keyword>
<dbReference type="Pfam" id="PF00512">
    <property type="entry name" value="HisKA"/>
    <property type="match status" value="1"/>
</dbReference>